<organism evidence="1 2">
    <name type="scientific">Dyadobacter koreensis</name>
    <dbReference type="NCBI Taxonomy" id="408657"/>
    <lineage>
        <taxon>Bacteria</taxon>
        <taxon>Pseudomonadati</taxon>
        <taxon>Bacteroidota</taxon>
        <taxon>Cytophagia</taxon>
        <taxon>Cytophagales</taxon>
        <taxon>Spirosomataceae</taxon>
        <taxon>Dyadobacter</taxon>
    </lineage>
</organism>
<evidence type="ECO:0008006" key="3">
    <source>
        <dbReference type="Google" id="ProtNLM"/>
    </source>
</evidence>
<reference evidence="1 2" key="1">
    <citation type="submission" date="2016-10" db="EMBL/GenBank/DDBJ databases">
        <authorList>
            <person name="de Groot N.N."/>
        </authorList>
    </citation>
    <scope>NUCLEOTIDE SEQUENCE [LARGE SCALE GENOMIC DNA]</scope>
    <source>
        <strain evidence="1 2">DSM 19938</strain>
    </source>
</reference>
<dbReference type="PANTHER" id="PTHR43224">
    <property type="entry name" value="AMIDINOTRANSFERASE"/>
    <property type="match status" value="1"/>
</dbReference>
<keyword evidence="2" id="KW-1185">Reference proteome</keyword>
<evidence type="ECO:0000313" key="1">
    <source>
        <dbReference type="EMBL" id="SEI73365.1"/>
    </source>
</evidence>
<name>A0A1H6TAV1_9BACT</name>
<dbReference type="Proteomes" id="UP000199532">
    <property type="component" value="Unassembled WGS sequence"/>
</dbReference>
<dbReference type="OrthoDB" id="9788268at2"/>
<dbReference type="Pfam" id="PF19420">
    <property type="entry name" value="DDAH_eukar"/>
    <property type="match status" value="1"/>
</dbReference>
<dbReference type="SUPFAM" id="SSF55909">
    <property type="entry name" value="Pentein"/>
    <property type="match status" value="1"/>
</dbReference>
<evidence type="ECO:0000313" key="2">
    <source>
        <dbReference type="Proteomes" id="UP000199532"/>
    </source>
</evidence>
<dbReference type="NCBIfam" id="NF046062">
    <property type="entry name" value="citrull_CtlX"/>
    <property type="match status" value="1"/>
</dbReference>
<gene>
    <name evidence="1" type="ORF">SAMN04487995_1930</name>
</gene>
<dbReference type="Gene3D" id="3.75.10.10">
    <property type="entry name" value="L-arginine/glycine Amidinotransferase, Chain A"/>
    <property type="match status" value="1"/>
</dbReference>
<proteinExistence type="predicted"/>
<dbReference type="RefSeq" id="WP_090334951.1">
    <property type="nucleotide sequence ID" value="NZ_FNXY01000003.1"/>
</dbReference>
<protein>
    <recommendedName>
        <fullName evidence="3">Amidinotransferase</fullName>
    </recommendedName>
</protein>
<dbReference type="AlphaFoldDB" id="A0A1H6TAV1"/>
<dbReference type="PIRSF" id="PIRSF028188">
    <property type="entry name" value="Amdntrnsf_FN0238"/>
    <property type="match status" value="1"/>
</dbReference>
<sequence length="318" mass="36504">MRSISTTAQIQPQSTARIMMIRPVHFGFNAQTAGSNEFQQKELAEHNFNIAQEKAREEFDLMISQLQLTGLDLYVFEDTDDIYRPDAVFSNNWVSFHQSGKVVLYPMMAENRRAERRMDIIENLKKDFLIEEIIDLTHFEKEGKYLEGTGSMVLDRRYKIAYACLSPRTHPDVLNAFSEALGYELVTFSASDENDKPVYHTNVLMCVGDIFAIVCLEAIKDPDERQMVRSALEETNKYIVEISLDQVRHFAGNMLMVRNLKGNKFLMMSTQAFDSLTEIQRKSLLDYARIIHTDLSVIEGYGGGSARCMMTEIHLPLR</sequence>
<accession>A0A1H6TAV1</accession>
<dbReference type="PANTHER" id="PTHR43224:SF1">
    <property type="entry name" value="AMIDINOTRANSFERASE"/>
    <property type="match status" value="1"/>
</dbReference>
<dbReference type="EMBL" id="FNXY01000003">
    <property type="protein sequence ID" value="SEI73365.1"/>
    <property type="molecule type" value="Genomic_DNA"/>
</dbReference>
<dbReference type="InterPro" id="IPR014541">
    <property type="entry name" value="Amdntrnsf_FN0238"/>
</dbReference>